<accession>A0AAN7SK95</accession>
<proteinExistence type="predicted"/>
<evidence type="ECO:0000313" key="4">
    <source>
        <dbReference type="Proteomes" id="UP001353858"/>
    </source>
</evidence>
<feature type="chain" id="PRO_5042971700" description="DUF4773 domain-containing protein" evidence="1">
    <location>
        <begin position="21"/>
        <end position="239"/>
    </location>
</feature>
<evidence type="ECO:0000259" key="2">
    <source>
        <dbReference type="Pfam" id="PF15998"/>
    </source>
</evidence>
<reference evidence="4" key="1">
    <citation type="submission" date="2023-01" db="EMBL/GenBank/DDBJ databases">
        <title>Key to firefly adult light organ development and bioluminescence: homeobox transcription factors regulate luciferase expression and transportation to peroxisome.</title>
        <authorList>
            <person name="Fu X."/>
        </authorList>
    </citation>
    <scope>NUCLEOTIDE SEQUENCE [LARGE SCALE GENOMIC DNA]</scope>
</reference>
<dbReference type="EMBL" id="JARPUR010000008">
    <property type="protein sequence ID" value="KAK4871978.1"/>
    <property type="molecule type" value="Genomic_DNA"/>
</dbReference>
<keyword evidence="1" id="KW-0732">Signal</keyword>
<name>A0AAN7SK95_9COLE</name>
<evidence type="ECO:0000256" key="1">
    <source>
        <dbReference type="SAM" id="SignalP"/>
    </source>
</evidence>
<dbReference type="Pfam" id="PF15998">
    <property type="entry name" value="DUF4773"/>
    <property type="match status" value="1"/>
</dbReference>
<keyword evidence="4" id="KW-1185">Reference proteome</keyword>
<dbReference type="PANTHER" id="PTHR36299">
    <property type="entry name" value="AGAP008005-PA"/>
    <property type="match status" value="1"/>
</dbReference>
<dbReference type="Proteomes" id="UP001353858">
    <property type="component" value="Unassembled WGS sequence"/>
</dbReference>
<dbReference type="PANTHER" id="PTHR36299:SF1">
    <property type="entry name" value="DUF4773 DOMAIN-CONTAINING PROTEIN"/>
    <property type="match status" value="1"/>
</dbReference>
<gene>
    <name evidence="3" type="ORF">RN001_016102</name>
</gene>
<protein>
    <recommendedName>
        <fullName evidence="2">DUF4773 domain-containing protein</fullName>
    </recommendedName>
</protein>
<evidence type="ECO:0000313" key="3">
    <source>
        <dbReference type="EMBL" id="KAK4871978.1"/>
    </source>
</evidence>
<dbReference type="InterPro" id="IPR031941">
    <property type="entry name" value="DUF4773"/>
</dbReference>
<comment type="caution">
    <text evidence="3">The sequence shown here is derived from an EMBL/GenBank/DDBJ whole genome shotgun (WGS) entry which is preliminary data.</text>
</comment>
<feature type="domain" description="DUF4773" evidence="2">
    <location>
        <begin position="81"/>
        <end position="199"/>
    </location>
</feature>
<dbReference type="AlphaFoldDB" id="A0AAN7SK95"/>
<feature type="signal peptide" evidence="1">
    <location>
        <begin position="1"/>
        <end position="20"/>
    </location>
</feature>
<organism evidence="3 4">
    <name type="scientific">Aquatica leii</name>
    <dbReference type="NCBI Taxonomy" id="1421715"/>
    <lineage>
        <taxon>Eukaryota</taxon>
        <taxon>Metazoa</taxon>
        <taxon>Ecdysozoa</taxon>
        <taxon>Arthropoda</taxon>
        <taxon>Hexapoda</taxon>
        <taxon>Insecta</taxon>
        <taxon>Pterygota</taxon>
        <taxon>Neoptera</taxon>
        <taxon>Endopterygota</taxon>
        <taxon>Coleoptera</taxon>
        <taxon>Polyphaga</taxon>
        <taxon>Elateriformia</taxon>
        <taxon>Elateroidea</taxon>
        <taxon>Lampyridae</taxon>
        <taxon>Luciolinae</taxon>
        <taxon>Aquatica</taxon>
    </lineage>
</organism>
<sequence length="239" mass="27071">MTIIITLLALCVSSFVCVDASNFESDMSQMLIYYEPRSRLPLRITSIQNSLSNSSLASHQSTTKVSTEVVLRRFGFRSNGCTCQEFTCGCCAGFNFQQFNFNREGCMNFTYDPYEFAIYTDMYMNENLIFSTKFSARNPPPICIPIPIPYLPTVDFCAKLLDVYTPGQNLHMCLDFETRIQRATVLILHFNCMRMGVDGLAFIKPGEAAGGFPDTTDSQVDVDKFDELTEMKYKTANYL</sequence>